<protein>
    <submittedName>
        <fullName evidence="2">Uncharacterized protein</fullName>
    </submittedName>
</protein>
<evidence type="ECO:0000313" key="3">
    <source>
        <dbReference type="Proteomes" id="UP001341281"/>
    </source>
</evidence>
<feature type="region of interest" description="Disordered" evidence="1">
    <location>
        <begin position="1"/>
        <end position="40"/>
    </location>
</feature>
<sequence>MPASSTSGPPVPVATRLPGEPRCRGVQSYHPPRRRQGVRPLPFRVSSARVSTGFDDFLYQPLGETAILSTTGLRRFPTSLTSQSSPSAHCPPAPCATMSLFIYLPVLLVSPAREALCADEELSEGDEQAEKELYEEDDLEKEEVEQDEERSEACQKKMCLRKGSTEDVYQEDSPDENVSDTFYCKFGWSWPSSLLTQRQEARKAAWAVGLEGRTRSSLFSG</sequence>
<evidence type="ECO:0000313" key="2">
    <source>
        <dbReference type="EMBL" id="WVZ78861.1"/>
    </source>
</evidence>
<accession>A0AAQ3WZ32</accession>
<evidence type="ECO:0000256" key="1">
    <source>
        <dbReference type="SAM" id="MobiDB-lite"/>
    </source>
</evidence>
<proteinExistence type="predicted"/>
<keyword evidence="3" id="KW-1185">Reference proteome</keyword>
<dbReference type="Proteomes" id="UP001341281">
    <property type="component" value="Chromosome 06"/>
</dbReference>
<name>A0AAQ3WZ32_PASNO</name>
<dbReference type="AlphaFoldDB" id="A0AAQ3WZ32"/>
<gene>
    <name evidence="2" type="ORF">U9M48_026509</name>
</gene>
<reference evidence="2 3" key="1">
    <citation type="submission" date="2024-02" db="EMBL/GenBank/DDBJ databases">
        <title>High-quality chromosome-scale genome assembly of Pensacola bahiagrass (Paspalum notatum Flugge var. saurae).</title>
        <authorList>
            <person name="Vega J.M."/>
            <person name="Podio M."/>
            <person name="Orjuela J."/>
            <person name="Siena L.A."/>
            <person name="Pessino S.C."/>
            <person name="Combes M.C."/>
            <person name="Mariac C."/>
            <person name="Albertini E."/>
            <person name="Pupilli F."/>
            <person name="Ortiz J.P.A."/>
            <person name="Leblanc O."/>
        </authorList>
    </citation>
    <scope>NUCLEOTIDE SEQUENCE [LARGE SCALE GENOMIC DNA]</scope>
    <source>
        <strain evidence="2">R1</strain>
        <tissue evidence="2">Leaf</tissue>
    </source>
</reference>
<dbReference type="EMBL" id="CP144750">
    <property type="protein sequence ID" value="WVZ78861.1"/>
    <property type="molecule type" value="Genomic_DNA"/>
</dbReference>
<organism evidence="2 3">
    <name type="scientific">Paspalum notatum var. saurae</name>
    <dbReference type="NCBI Taxonomy" id="547442"/>
    <lineage>
        <taxon>Eukaryota</taxon>
        <taxon>Viridiplantae</taxon>
        <taxon>Streptophyta</taxon>
        <taxon>Embryophyta</taxon>
        <taxon>Tracheophyta</taxon>
        <taxon>Spermatophyta</taxon>
        <taxon>Magnoliopsida</taxon>
        <taxon>Liliopsida</taxon>
        <taxon>Poales</taxon>
        <taxon>Poaceae</taxon>
        <taxon>PACMAD clade</taxon>
        <taxon>Panicoideae</taxon>
        <taxon>Andropogonodae</taxon>
        <taxon>Paspaleae</taxon>
        <taxon>Paspalinae</taxon>
        <taxon>Paspalum</taxon>
    </lineage>
</organism>